<dbReference type="OrthoDB" id="6366017at2759"/>
<reference evidence="2 3" key="1">
    <citation type="submission" date="2018-04" db="EMBL/GenBank/DDBJ databases">
        <authorList>
            <person name="Zhang X."/>
            <person name="Yuan J."/>
            <person name="Li F."/>
            <person name="Xiang J."/>
        </authorList>
    </citation>
    <scope>NUCLEOTIDE SEQUENCE [LARGE SCALE GENOMIC DNA]</scope>
    <source>
        <tissue evidence="2">Muscle</tissue>
    </source>
</reference>
<dbReference type="Proteomes" id="UP000283509">
    <property type="component" value="Unassembled WGS sequence"/>
</dbReference>
<reference evidence="2 3" key="2">
    <citation type="submission" date="2019-01" db="EMBL/GenBank/DDBJ databases">
        <title>The decoding of complex shrimp genome reveals the adaptation for benthos swimmer, frequently molting mechanism and breeding impact on genome.</title>
        <authorList>
            <person name="Sun Y."/>
            <person name="Gao Y."/>
            <person name="Yu Y."/>
        </authorList>
    </citation>
    <scope>NUCLEOTIDE SEQUENCE [LARGE SCALE GENOMIC DNA]</scope>
    <source>
        <tissue evidence="2">Muscle</tissue>
    </source>
</reference>
<evidence type="ECO:0000313" key="3">
    <source>
        <dbReference type="Proteomes" id="UP000283509"/>
    </source>
</evidence>
<keyword evidence="3" id="KW-1185">Reference proteome</keyword>
<sequence length="163" mass="18183">MVPAMKFHCLVAAIAIAITRVVQAGDTDKIQVYRLPVVTHDEYDADLVIVDVEEVLVSTTTLTTTIEVSKLHETVVTKDVTEMTTIFHTTPTSTLFTDIFTASTWDTCFSTTTHCYTVYQTITQSVTPVSIIYPGHTRTVTQSHYYLATATTTMSKYCPMPTW</sequence>
<name>A0A423SRW1_PENVA</name>
<comment type="caution">
    <text evidence="2">The sequence shown here is derived from an EMBL/GenBank/DDBJ whole genome shotgun (WGS) entry which is preliminary data.</text>
</comment>
<protein>
    <submittedName>
        <fullName evidence="2">Uncharacterized protein</fullName>
    </submittedName>
</protein>
<dbReference type="AlphaFoldDB" id="A0A423SRW1"/>
<keyword evidence="1" id="KW-0732">Signal</keyword>
<dbReference type="EMBL" id="QCYY01002874">
    <property type="protein sequence ID" value="ROT66938.1"/>
    <property type="molecule type" value="Genomic_DNA"/>
</dbReference>
<organism evidence="2 3">
    <name type="scientific">Penaeus vannamei</name>
    <name type="common">Whiteleg shrimp</name>
    <name type="synonym">Litopenaeus vannamei</name>
    <dbReference type="NCBI Taxonomy" id="6689"/>
    <lineage>
        <taxon>Eukaryota</taxon>
        <taxon>Metazoa</taxon>
        <taxon>Ecdysozoa</taxon>
        <taxon>Arthropoda</taxon>
        <taxon>Crustacea</taxon>
        <taxon>Multicrustacea</taxon>
        <taxon>Malacostraca</taxon>
        <taxon>Eumalacostraca</taxon>
        <taxon>Eucarida</taxon>
        <taxon>Decapoda</taxon>
        <taxon>Dendrobranchiata</taxon>
        <taxon>Penaeoidea</taxon>
        <taxon>Penaeidae</taxon>
        <taxon>Penaeus</taxon>
    </lineage>
</organism>
<feature type="signal peptide" evidence="1">
    <location>
        <begin position="1"/>
        <end position="24"/>
    </location>
</feature>
<gene>
    <name evidence="2" type="ORF">C7M84_014992</name>
</gene>
<evidence type="ECO:0000256" key="1">
    <source>
        <dbReference type="SAM" id="SignalP"/>
    </source>
</evidence>
<accession>A0A423SRW1</accession>
<evidence type="ECO:0000313" key="2">
    <source>
        <dbReference type="EMBL" id="ROT66938.1"/>
    </source>
</evidence>
<feature type="chain" id="PRO_5019284686" evidence="1">
    <location>
        <begin position="25"/>
        <end position="163"/>
    </location>
</feature>
<proteinExistence type="predicted"/>